<organism evidence="1 2">
    <name type="scientific">Xylaria curta</name>
    <dbReference type="NCBI Taxonomy" id="42375"/>
    <lineage>
        <taxon>Eukaryota</taxon>
        <taxon>Fungi</taxon>
        <taxon>Dikarya</taxon>
        <taxon>Ascomycota</taxon>
        <taxon>Pezizomycotina</taxon>
        <taxon>Sordariomycetes</taxon>
        <taxon>Xylariomycetidae</taxon>
        <taxon>Xylariales</taxon>
        <taxon>Xylariaceae</taxon>
        <taxon>Xylaria</taxon>
    </lineage>
</organism>
<accession>A0ACC1NRU9</accession>
<keyword evidence="2" id="KW-1185">Reference proteome</keyword>
<dbReference type="EMBL" id="JAPDGR010001591">
    <property type="protein sequence ID" value="KAJ2981206.1"/>
    <property type="molecule type" value="Genomic_DNA"/>
</dbReference>
<evidence type="ECO:0000313" key="1">
    <source>
        <dbReference type="EMBL" id="KAJ2981206.1"/>
    </source>
</evidence>
<comment type="caution">
    <text evidence="1">The sequence shown here is derived from an EMBL/GenBank/DDBJ whole genome shotgun (WGS) entry which is preliminary data.</text>
</comment>
<sequence>MIGHIRTSSTGYSTSTASLRTGRHWFASKHNRFNDRQPMFGWSPESTGRAHGFVENENPGQLQDLLEFFDGSKEGAKKIILLAETCVHVVLRPKSPPSSPATGTESII</sequence>
<protein>
    <submittedName>
        <fullName evidence="1">Uncharacterized protein</fullName>
    </submittedName>
</protein>
<gene>
    <name evidence="1" type="ORF">NUW58_g6745</name>
</gene>
<dbReference type="Proteomes" id="UP001143856">
    <property type="component" value="Unassembled WGS sequence"/>
</dbReference>
<name>A0ACC1NRU9_9PEZI</name>
<reference evidence="1" key="1">
    <citation type="submission" date="2022-10" db="EMBL/GenBank/DDBJ databases">
        <title>Genome Sequence of Xylaria curta.</title>
        <authorList>
            <person name="Buettner E."/>
        </authorList>
    </citation>
    <scope>NUCLEOTIDE SEQUENCE</scope>
    <source>
        <strain evidence="1">Babe10</strain>
    </source>
</reference>
<proteinExistence type="predicted"/>
<evidence type="ECO:0000313" key="2">
    <source>
        <dbReference type="Proteomes" id="UP001143856"/>
    </source>
</evidence>